<accession>A0A7X2ZC37</accession>
<dbReference type="InterPro" id="IPR042070">
    <property type="entry name" value="PucR_C-HTH_sf"/>
</dbReference>
<keyword evidence="4" id="KW-1185">Reference proteome</keyword>
<dbReference type="Pfam" id="PF17853">
    <property type="entry name" value="GGDEF_2"/>
    <property type="match status" value="1"/>
</dbReference>
<gene>
    <name evidence="3" type="ORF">GNP93_16405</name>
</gene>
<evidence type="ECO:0000256" key="1">
    <source>
        <dbReference type="ARBA" id="ARBA00006754"/>
    </source>
</evidence>
<dbReference type="InterPro" id="IPR041522">
    <property type="entry name" value="CdaR_GGDEF"/>
</dbReference>
<dbReference type="Proteomes" id="UP000450917">
    <property type="component" value="Unassembled WGS sequence"/>
</dbReference>
<dbReference type="RefSeq" id="WP_127610631.1">
    <property type="nucleotide sequence ID" value="NZ_JARTHJ010000012.1"/>
</dbReference>
<dbReference type="EMBL" id="WNZX01000014">
    <property type="protein sequence ID" value="MUG72253.1"/>
    <property type="molecule type" value="Genomic_DNA"/>
</dbReference>
<dbReference type="PANTHER" id="PTHR33744:SF1">
    <property type="entry name" value="DNA-BINDING TRANSCRIPTIONAL ACTIVATOR ADER"/>
    <property type="match status" value="1"/>
</dbReference>
<dbReference type="Pfam" id="PF06505">
    <property type="entry name" value="XylR_N"/>
    <property type="match status" value="1"/>
</dbReference>
<dbReference type="SMART" id="SM00989">
    <property type="entry name" value="V4R"/>
    <property type="match status" value="1"/>
</dbReference>
<dbReference type="InterPro" id="IPR051448">
    <property type="entry name" value="CdaR-like_regulators"/>
</dbReference>
<comment type="caution">
    <text evidence="3">The sequence shown here is derived from an EMBL/GenBank/DDBJ whole genome shotgun (WGS) entry which is preliminary data.</text>
</comment>
<dbReference type="Pfam" id="PF13556">
    <property type="entry name" value="HTH_30"/>
    <property type="match status" value="1"/>
</dbReference>
<evidence type="ECO:0000259" key="2">
    <source>
        <dbReference type="SMART" id="SM00989"/>
    </source>
</evidence>
<reference evidence="3 4" key="1">
    <citation type="submission" date="2019-11" db="EMBL/GenBank/DDBJ databases">
        <title>Draft genome sequences of five Paenibacillus species of dairy origin.</title>
        <authorList>
            <person name="Olajide A.M."/>
            <person name="Chen S."/>
            <person name="Lapointe G."/>
        </authorList>
    </citation>
    <scope>NUCLEOTIDE SEQUENCE [LARGE SCALE GENOMIC DNA]</scope>
    <source>
        <strain evidence="3 4">2CS3</strain>
    </source>
</reference>
<dbReference type="InterPro" id="IPR025736">
    <property type="entry name" value="PucR_C-HTH_dom"/>
</dbReference>
<comment type="similarity">
    <text evidence="1">Belongs to the CdaR family.</text>
</comment>
<sequence>MFNKSDLHSYITFDAATGKIHLKDQRMILVGTDAIGLLRRDLIRSVGMDQAKKILLRYGRNYGVEFAKNLKALFSFESPFEWFHAGPQMSKITGAFFSQNAKIIYNHTTGEYFAEGYWHYSYEAEQHLKHFGVHNEPVCHTLTGFIGGYASEHYGRDIIVKEIKCVGKGDEHCLMIAKPAKEWDEKDLLDQLDQDSQEMIEINSPFLKIEKQRDAYKKLLKFNEKLSEILIQGQELSSIIKFLGETLNLGVTLEDKDFRLIESFGLFKYSMLDIIKFKNHILFSNLLKDIKQPVHYTFAEGSGWTHERLICPIHTKNGLFGYISLIKDSGEFDETEFSALEAASKFCSIQLLHTITRIEVEHRLKNELFIELLKKNCNADELTYRSKLMGYNLELPHYLFIVHFASFDPNADPAKDLQVQVIDTLHTQIKSLGSHTQCLLTSKSDHIIAIIPLELLEKTGIGVKPLAQLLLKTLESKYKDMIITFGISSICKKIEDYRRGYEEAQKAVQLLTVRKKHSSIVSSEDLSTFSKIINPENMDQLKKFAELLLQGIRLYDEKNNNELLKTLFYYLENQGNIQNTSQDLHISIGATRYRLKRIQEISHLDLTSSKDFYEAHLALQILIFLDDIDIY</sequence>
<feature type="domain" description="4-vinyl reductase 4VR" evidence="2">
    <location>
        <begin position="117"/>
        <end position="179"/>
    </location>
</feature>
<dbReference type="InterPro" id="IPR004096">
    <property type="entry name" value="V4R"/>
</dbReference>
<dbReference type="SUPFAM" id="SSF111126">
    <property type="entry name" value="Ligand-binding domain in the NO signalling and Golgi transport"/>
    <property type="match status" value="1"/>
</dbReference>
<evidence type="ECO:0000313" key="3">
    <source>
        <dbReference type="EMBL" id="MUG72253.1"/>
    </source>
</evidence>
<name>A0A7X2ZC37_9BACL</name>
<evidence type="ECO:0000313" key="4">
    <source>
        <dbReference type="Proteomes" id="UP000450917"/>
    </source>
</evidence>
<dbReference type="Pfam" id="PF02830">
    <property type="entry name" value="V4R"/>
    <property type="match status" value="1"/>
</dbReference>
<protein>
    <recommendedName>
        <fullName evidence="2">4-vinyl reductase 4VR domain-containing protein</fullName>
    </recommendedName>
</protein>
<proteinExistence type="inferred from homology"/>
<dbReference type="AlphaFoldDB" id="A0A7X2ZC37"/>
<dbReference type="InterPro" id="IPR024096">
    <property type="entry name" value="NO_sig/Golgi_transp_ligand-bd"/>
</dbReference>
<organism evidence="3 4">
    <name type="scientific">Paenibacillus validus</name>
    <dbReference type="NCBI Taxonomy" id="44253"/>
    <lineage>
        <taxon>Bacteria</taxon>
        <taxon>Bacillati</taxon>
        <taxon>Bacillota</taxon>
        <taxon>Bacilli</taxon>
        <taxon>Bacillales</taxon>
        <taxon>Paenibacillaceae</taxon>
        <taxon>Paenibacillus</taxon>
    </lineage>
</organism>
<dbReference type="Gene3D" id="1.10.10.2840">
    <property type="entry name" value="PucR C-terminal helix-turn-helix domain"/>
    <property type="match status" value="1"/>
</dbReference>
<dbReference type="PANTHER" id="PTHR33744">
    <property type="entry name" value="CARBOHYDRATE DIACID REGULATOR"/>
    <property type="match status" value="1"/>
</dbReference>
<dbReference type="InterPro" id="IPR010523">
    <property type="entry name" value="XylR_N"/>
</dbReference>
<dbReference type="Gene3D" id="3.30.1380.20">
    <property type="entry name" value="Trafficking protein particle complex subunit 3"/>
    <property type="match status" value="1"/>
</dbReference>